<dbReference type="VEuPathDB" id="FungiDB:TRICI_003806"/>
<comment type="caution">
    <text evidence="2">The sequence shown here is derived from an EMBL/GenBank/DDBJ whole genome shotgun (WGS) entry which is preliminary data.</text>
</comment>
<gene>
    <name evidence="2" type="ORF">TRICI_003806</name>
</gene>
<dbReference type="AlphaFoldDB" id="A0A642V7X0"/>
<reference evidence="2" key="1">
    <citation type="journal article" date="2019" name="G3 (Bethesda)">
        <title>Genome Assemblies of Two Rare Opportunistic Yeast Pathogens: Diutina rugosa (syn. Candida rugosa) and Trichomonascus ciferrii (syn. Candida ciferrii).</title>
        <authorList>
            <person name="Mixao V."/>
            <person name="Saus E."/>
            <person name="Hansen A.P."/>
            <person name="Lass-Florl C."/>
            <person name="Gabaldon T."/>
        </authorList>
    </citation>
    <scope>NUCLEOTIDE SEQUENCE</scope>
    <source>
        <strain evidence="2">CBS 4856</strain>
    </source>
</reference>
<evidence type="ECO:0000313" key="2">
    <source>
        <dbReference type="EMBL" id="KAA8911444.1"/>
    </source>
</evidence>
<evidence type="ECO:0000313" key="3">
    <source>
        <dbReference type="Proteomes" id="UP000761534"/>
    </source>
</evidence>
<evidence type="ECO:0000256" key="1">
    <source>
        <dbReference type="SAM" id="MobiDB-lite"/>
    </source>
</evidence>
<dbReference type="Proteomes" id="UP000761534">
    <property type="component" value="Unassembled WGS sequence"/>
</dbReference>
<feature type="region of interest" description="Disordered" evidence="1">
    <location>
        <begin position="83"/>
        <end position="173"/>
    </location>
</feature>
<proteinExistence type="predicted"/>
<sequence length="173" mass="18799">MGVWGSAPKKTFCLKASFFSIDIDNILIFPEKEAKSVEGPLPQNSAMPTQVGEELYNLSCDTGTAEGGAAGEFLSFECGEAVADGGESEDNCGGQEGRDVDDAGEILDDRHDEVDTRARQVLVEHAHEVSEPVSQRTDPQQERDLNEDNQEAAYAKQSAKNRAQRSGYLQTDD</sequence>
<keyword evidence="3" id="KW-1185">Reference proteome</keyword>
<organism evidence="2 3">
    <name type="scientific">Trichomonascus ciferrii</name>
    <dbReference type="NCBI Taxonomy" id="44093"/>
    <lineage>
        <taxon>Eukaryota</taxon>
        <taxon>Fungi</taxon>
        <taxon>Dikarya</taxon>
        <taxon>Ascomycota</taxon>
        <taxon>Saccharomycotina</taxon>
        <taxon>Dipodascomycetes</taxon>
        <taxon>Dipodascales</taxon>
        <taxon>Trichomonascaceae</taxon>
        <taxon>Trichomonascus</taxon>
        <taxon>Trichomonascus ciferrii complex</taxon>
    </lineage>
</organism>
<accession>A0A642V7X0</accession>
<dbReference type="EMBL" id="SWFS01000283">
    <property type="protein sequence ID" value="KAA8911444.1"/>
    <property type="molecule type" value="Genomic_DNA"/>
</dbReference>
<feature type="compositionally biased region" description="Basic and acidic residues" evidence="1">
    <location>
        <begin position="96"/>
        <end position="130"/>
    </location>
</feature>
<protein>
    <submittedName>
        <fullName evidence="2">Uncharacterized protein</fullName>
    </submittedName>
</protein>
<name>A0A642V7X0_9ASCO</name>